<proteinExistence type="predicted"/>
<reference evidence="1" key="1">
    <citation type="submission" date="2014-09" db="EMBL/GenBank/DDBJ databases">
        <authorList>
            <person name="Magalhaes I.L.F."/>
            <person name="Oliveira U."/>
            <person name="Santos F.R."/>
            <person name="Vidigal T.H.D.A."/>
            <person name="Brescovit A.D."/>
            <person name="Santos A.J."/>
        </authorList>
    </citation>
    <scope>NUCLEOTIDE SEQUENCE</scope>
    <source>
        <tissue evidence="1">Shoot tissue taken approximately 20 cm above the soil surface</tissue>
    </source>
</reference>
<evidence type="ECO:0000313" key="1">
    <source>
        <dbReference type="EMBL" id="JAE34310.1"/>
    </source>
</evidence>
<accession>A0A0A9HAV2</accession>
<protein>
    <submittedName>
        <fullName evidence="1">Uncharacterized protein</fullName>
    </submittedName>
</protein>
<sequence length="21" mass="2316">MRAVNAVVPELLSREWESASA</sequence>
<name>A0A0A9HAV2_ARUDO</name>
<dbReference type="EMBL" id="GBRH01163586">
    <property type="protein sequence ID" value="JAE34310.1"/>
    <property type="molecule type" value="Transcribed_RNA"/>
</dbReference>
<organism evidence="1">
    <name type="scientific">Arundo donax</name>
    <name type="common">Giant reed</name>
    <name type="synonym">Donax arundinaceus</name>
    <dbReference type="NCBI Taxonomy" id="35708"/>
    <lineage>
        <taxon>Eukaryota</taxon>
        <taxon>Viridiplantae</taxon>
        <taxon>Streptophyta</taxon>
        <taxon>Embryophyta</taxon>
        <taxon>Tracheophyta</taxon>
        <taxon>Spermatophyta</taxon>
        <taxon>Magnoliopsida</taxon>
        <taxon>Liliopsida</taxon>
        <taxon>Poales</taxon>
        <taxon>Poaceae</taxon>
        <taxon>PACMAD clade</taxon>
        <taxon>Arundinoideae</taxon>
        <taxon>Arundineae</taxon>
        <taxon>Arundo</taxon>
    </lineage>
</organism>
<dbReference type="AlphaFoldDB" id="A0A0A9HAV2"/>
<reference evidence="1" key="2">
    <citation type="journal article" date="2015" name="Data Brief">
        <title>Shoot transcriptome of the giant reed, Arundo donax.</title>
        <authorList>
            <person name="Barrero R.A."/>
            <person name="Guerrero F.D."/>
            <person name="Moolhuijzen P."/>
            <person name="Goolsby J.A."/>
            <person name="Tidwell J."/>
            <person name="Bellgard S.E."/>
            <person name="Bellgard M.I."/>
        </authorList>
    </citation>
    <scope>NUCLEOTIDE SEQUENCE</scope>
    <source>
        <tissue evidence="1">Shoot tissue taken approximately 20 cm above the soil surface</tissue>
    </source>
</reference>